<dbReference type="InterPro" id="IPR013149">
    <property type="entry name" value="ADH-like_C"/>
</dbReference>
<keyword evidence="5" id="KW-1185">Reference proteome</keyword>
<feature type="domain" description="Alcohol dehydrogenase-like C-terminal" evidence="2">
    <location>
        <begin position="172"/>
        <end position="294"/>
    </location>
</feature>
<organism evidence="4 5">
    <name type="scientific">Plebeiibacterium marinum</name>
    <dbReference type="NCBI Taxonomy" id="2992111"/>
    <lineage>
        <taxon>Bacteria</taxon>
        <taxon>Pseudomonadati</taxon>
        <taxon>Bacteroidota</taxon>
        <taxon>Bacteroidia</taxon>
        <taxon>Marinilabiliales</taxon>
        <taxon>Marinilabiliaceae</taxon>
        <taxon>Plebeiibacterium</taxon>
    </lineage>
</organism>
<name>A0AAE3ME03_9BACT</name>
<keyword evidence="1" id="KW-0560">Oxidoreductase</keyword>
<dbReference type="PANTHER" id="PTHR43401:SF2">
    <property type="entry name" value="L-THREONINE 3-DEHYDROGENASE"/>
    <property type="match status" value="1"/>
</dbReference>
<dbReference type="SUPFAM" id="SSF50129">
    <property type="entry name" value="GroES-like"/>
    <property type="match status" value="1"/>
</dbReference>
<comment type="caution">
    <text evidence="4">The sequence shown here is derived from an EMBL/GenBank/DDBJ whole genome shotgun (WGS) entry which is preliminary data.</text>
</comment>
<reference evidence="4" key="1">
    <citation type="submission" date="2022-10" db="EMBL/GenBank/DDBJ databases">
        <authorList>
            <person name="Yu W.X."/>
        </authorList>
    </citation>
    <scope>NUCLEOTIDE SEQUENCE</scope>
    <source>
        <strain evidence="4">D04</strain>
    </source>
</reference>
<feature type="domain" description="Alcohol dehydrogenase-like N-terminal" evidence="3">
    <location>
        <begin position="24"/>
        <end position="130"/>
    </location>
</feature>
<evidence type="ECO:0000313" key="5">
    <source>
        <dbReference type="Proteomes" id="UP001207408"/>
    </source>
</evidence>
<dbReference type="AlphaFoldDB" id="A0AAE3ME03"/>
<accession>A0AAE3ME03</accession>
<evidence type="ECO:0000313" key="4">
    <source>
        <dbReference type="EMBL" id="MCW3805857.1"/>
    </source>
</evidence>
<dbReference type="InterPro" id="IPR050129">
    <property type="entry name" value="Zn_alcohol_dh"/>
</dbReference>
<dbReference type="PANTHER" id="PTHR43401">
    <property type="entry name" value="L-THREONINE 3-DEHYDROGENASE"/>
    <property type="match status" value="1"/>
</dbReference>
<sequence length="338" mass="36625">MKAVVIEKPGVAMVVNREKPVIKQGEVLLKIKYVGFCGSDLTTYLGKNPMVNYPRIPGHEISAVIHECADGVPENYTVGKAVTVIPYSNCGQCPSCKAGREYACQFNQTLGVQRDGAMCEYVSVPWQKLLMAEGLSDVELALIEPLTVGFHAVERGRVTDGDTVLVFGCGMIGVGAIVRSVLRGAKVIAVDIDDEKLKIAKELGVQHTINSLSEDLSLRLKDIEPGGPSVIVEAAGNPKTYLSAVQEIAFTGRVVCIGYAKEEVSFATKLFVQKEMDILGSRNATANDFRAVISYLGRGVFPVDKMVTEIVEPEKASQVLNGWSKNPGKVFKILLEFN</sequence>
<proteinExistence type="predicted"/>
<dbReference type="EMBL" id="JAPDPI010000016">
    <property type="protein sequence ID" value="MCW3805857.1"/>
    <property type="molecule type" value="Genomic_DNA"/>
</dbReference>
<dbReference type="InterPro" id="IPR013154">
    <property type="entry name" value="ADH-like_N"/>
</dbReference>
<dbReference type="InterPro" id="IPR011032">
    <property type="entry name" value="GroES-like_sf"/>
</dbReference>
<dbReference type="SUPFAM" id="SSF51735">
    <property type="entry name" value="NAD(P)-binding Rossmann-fold domains"/>
    <property type="match status" value="1"/>
</dbReference>
<protein>
    <submittedName>
        <fullName evidence="4">Zinc-binding alcohol dehydrogenase family protein</fullName>
    </submittedName>
</protein>
<dbReference type="Proteomes" id="UP001207408">
    <property type="component" value="Unassembled WGS sequence"/>
</dbReference>
<dbReference type="GO" id="GO:0016491">
    <property type="term" value="F:oxidoreductase activity"/>
    <property type="evidence" value="ECO:0007669"/>
    <property type="project" value="UniProtKB-KW"/>
</dbReference>
<evidence type="ECO:0000256" key="1">
    <source>
        <dbReference type="ARBA" id="ARBA00023002"/>
    </source>
</evidence>
<dbReference type="Gene3D" id="3.90.180.10">
    <property type="entry name" value="Medium-chain alcohol dehydrogenases, catalytic domain"/>
    <property type="match status" value="1"/>
</dbReference>
<dbReference type="Gene3D" id="3.40.50.720">
    <property type="entry name" value="NAD(P)-binding Rossmann-like Domain"/>
    <property type="match status" value="1"/>
</dbReference>
<dbReference type="InterPro" id="IPR036291">
    <property type="entry name" value="NAD(P)-bd_dom_sf"/>
</dbReference>
<dbReference type="CDD" id="cd08261">
    <property type="entry name" value="Zn_ADH7"/>
    <property type="match status" value="1"/>
</dbReference>
<dbReference type="Pfam" id="PF08240">
    <property type="entry name" value="ADH_N"/>
    <property type="match status" value="1"/>
</dbReference>
<dbReference type="RefSeq" id="WP_301199221.1">
    <property type="nucleotide sequence ID" value="NZ_JAPDPI010000016.1"/>
</dbReference>
<evidence type="ECO:0000259" key="3">
    <source>
        <dbReference type="Pfam" id="PF08240"/>
    </source>
</evidence>
<dbReference type="Pfam" id="PF00107">
    <property type="entry name" value="ADH_zinc_N"/>
    <property type="match status" value="1"/>
</dbReference>
<gene>
    <name evidence="4" type="ORF">OM074_09465</name>
</gene>
<evidence type="ECO:0000259" key="2">
    <source>
        <dbReference type="Pfam" id="PF00107"/>
    </source>
</evidence>